<comment type="caution">
    <text evidence="2">The sequence shown here is derived from an EMBL/GenBank/DDBJ whole genome shotgun (WGS) entry which is preliminary data.</text>
</comment>
<evidence type="ECO:0000313" key="3">
    <source>
        <dbReference type="Proteomes" id="UP001597391"/>
    </source>
</evidence>
<proteinExistence type="predicted"/>
<accession>A0ABW5XEA7</accession>
<feature type="domain" description="Zinc finger FPG/IleRS-type" evidence="1">
    <location>
        <begin position="11"/>
        <end position="26"/>
    </location>
</feature>
<dbReference type="RefSeq" id="WP_377464897.1">
    <property type="nucleotide sequence ID" value="NZ_JBHUOP010000001.1"/>
</dbReference>
<dbReference type="Proteomes" id="UP001597391">
    <property type="component" value="Unassembled WGS sequence"/>
</dbReference>
<evidence type="ECO:0000313" key="2">
    <source>
        <dbReference type="EMBL" id="MFD2839424.1"/>
    </source>
</evidence>
<protein>
    <submittedName>
        <fullName evidence="2">Zinc finger domain-containing protein</fullName>
    </submittedName>
</protein>
<reference evidence="3" key="1">
    <citation type="journal article" date="2019" name="Int. J. Syst. Evol. Microbiol.">
        <title>The Global Catalogue of Microorganisms (GCM) 10K type strain sequencing project: providing services to taxonomists for standard genome sequencing and annotation.</title>
        <authorList>
            <consortium name="The Broad Institute Genomics Platform"/>
            <consortium name="The Broad Institute Genome Sequencing Center for Infectious Disease"/>
            <person name="Wu L."/>
            <person name="Ma J."/>
        </authorList>
    </citation>
    <scope>NUCLEOTIDE SEQUENCE [LARGE SCALE GENOMIC DNA]</scope>
    <source>
        <strain evidence="3">KCTC 33576</strain>
    </source>
</reference>
<organism evidence="2 3">
    <name type="scientific">Populibacterium corticicola</name>
    <dbReference type="NCBI Taxonomy" id="1812826"/>
    <lineage>
        <taxon>Bacteria</taxon>
        <taxon>Bacillati</taxon>
        <taxon>Actinomycetota</taxon>
        <taxon>Actinomycetes</taxon>
        <taxon>Micrococcales</taxon>
        <taxon>Jonesiaceae</taxon>
        <taxon>Populibacterium</taxon>
    </lineage>
</organism>
<sequence>MAWVGERFWKGEPCQRCWPYSPRIGILGIFAGCKVLACELERS</sequence>
<dbReference type="Pfam" id="PF06827">
    <property type="entry name" value="zf-FPG_IleRS"/>
    <property type="match status" value="1"/>
</dbReference>
<gene>
    <name evidence="2" type="ORF">ACFSYH_02440</name>
</gene>
<evidence type="ECO:0000259" key="1">
    <source>
        <dbReference type="Pfam" id="PF06827"/>
    </source>
</evidence>
<dbReference type="InterPro" id="IPR010663">
    <property type="entry name" value="Znf_FPG/IleRS"/>
</dbReference>
<keyword evidence="3" id="KW-1185">Reference proteome</keyword>
<name>A0ABW5XEA7_9MICO</name>
<dbReference type="EMBL" id="JBHUOP010000001">
    <property type="protein sequence ID" value="MFD2839424.1"/>
    <property type="molecule type" value="Genomic_DNA"/>
</dbReference>